<evidence type="ECO:0008006" key="4">
    <source>
        <dbReference type="Google" id="ProtNLM"/>
    </source>
</evidence>
<dbReference type="Pfam" id="PF13822">
    <property type="entry name" value="ACC_epsilon"/>
    <property type="match status" value="1"/>
</dbReference>
<dbReference type="RefSeq" id="WP_113606734.1">
    <property type="nucleotide sequence ID" value="NZ_CM125969.1"/>
</dbReference>
<protein>
    <recommendedName>
        <fullName evidence="4">Acyl-CoA carboxylase subunit epsilon</fullName>
    </recommendedName>
</protein>
<sequence>MDQQAHASAAAQLTVTRGNPTPEELAAVTALLMALDCQEQQTARAVPAAKRVTRLRKRNALSTPRLSWNLGRR</sequence>
<dbReference type="EMBL" id="POAF01000002">
    <property type="protein sequence ID" value="RBM02812.1"/>
    <property type="molecule type" value="Genomic_DNA"/>
</dbReference>
<dbReference type="GO" id="GO:0004658">
    <property type="term" value="F:propionyl-CoA carboxylase activity"/>
    <property type="evidence" value="ECO:0007669"/>
    <property type="project" value="InterPro"/>
</dbReference>
<name>A0A365YJF6_9MICC</name>
<evidence type="ECO:0000256" key="1">
    <source>
        <dbReference type="SAM" id="MobiDB-lite"/>
    </source>
</evidence>
<organism evidence="2 3">
    <name type="scientific">Glutamicibacter soli</name>
    <dbReference type="NCBI Taxonomy" id="453836"/>
    <lineage>
        <taxon>Bacteria</taxon>
        <taxon>Bacillati</taxon>
        <taxon>Actinomycetota</taxon>
        <taxon>Actinomycetes</taxon>
        <taxon>Micrococcales</taxon>
        <taxon>Micrococcaceae</taxon>
        <taxon>Glutamicibacter</taxon>
    </lineage>
</organism>
<dbReference type="InterPro" id="IPR032716">
    <property type="entry name" value="ACC_epsilon"/>
</dbReference>
<dbReference type="AlphaFoldDB" id="A0A365YJF6"/>
<keyword evidence="3" id="KW-1185">Reference proteome</keyword>
<feature type="region of interest" description="Disordered" evidence="1">
    <location>
        <begin position="1"/>
        <end position="21"/>
    </location>
</feature>
<reference evidence="2 3" key="1">
    <citation type="submission" date="2018-01" db="EMBL/GenBank/DDBJ databases">
        <title>Glutamicibacter soli strain NHPC-3 Whole genome sequence and assembly.</title>
        <authorList>
            <person name="Choudhury P."/>
            <person name="Gupta D."/>
            <person name="Sengupta K."/>
            <person name="Jawed A."/>
            <person name="Sultana N."/>
            <person name="Saha P."/>
        </authorList>
    </citation>
    <scope>NUCLEOTIDE SEQUENCE [LARGE SCALE GENOMIC DNA]</scope>
    <source>
        <strain evidence="2 3">NHPC-3</strain>
    </source>
</reference>
<dbReference type="Proteomes" id="UP000252167">
    <property type="component" value="Unassembled WGS sequence"/>
</dbReference>
<gene>
    <name evidence="2" type="ORF">C1H84_05120</name>
</gene>
<accession>A0A365YJF6</accession>
<comment type="caution">
    <text evidence="2">The sequence shown here is derived from an EMBL/GenBank/DDBJ whole genome shotgun (WGS) entry which is preliminary data.</text>
</comment>
<evidence type="ECO:0000313" key="2">
    <source>
        <dbReference type="EMBL" id="RBM02812.1"/>
    </source>
</evidence>
<proteinExistence type="predicted"/>
<dbReference type="GO" id="GO:0003989">
    <property type="term" value="F:acetyl-CoA carboxylase activity"/>
    <property type="evidence" value="ECO:0007669"/>
    <property type="project" value="InterPro"/>
</dbReference>
<evidence type="ECO:0000313" key="3">
    <source>
        <dbReference type="Proteomes" id="UP000252167"/>
    </source>
</evidence>
<feature type="compositionally biased region" description="Polar residues" evidence="1">
    <location>
        <begin position="1"/>
        <end position="19"/>
    </location>
</feature>